<dbReference type="GO" id="GO:0050660">
    <property type="term" value="F:flavin adenine dinucleotide binding"/>
    <property type="evidence" value="ECO:0007669"/>
    <property type="project" value="InterPro"/>
</dbReference>
<dbReference type="InterPro" id="IPR006091">
    <property type="entry name" value="Acyl-CoA_Oxase/DH_mid-dom"/>
</dbReference>
<dbReference type="AlphaFoldDB" id="A0A562ZSX0"/>
<comment type="cofactor">
    <cofactor evidence="1">
        <name>FAD</name>
        <dbReference type="ChEBI" id="CHEBI:57692"/>
    </cofactor>
</comment>
<dbReference type="EMBL" id="VOBQ01000008">
    <property type="protein sequence ID" value="TWO71385.1"/>
    <property type="molecule type" value="Genomic_DNA"/>
</dbReference>
<dbReference type="OrthoDB" id="8872349at2"/>
<dbReference type="Pfam" id="PF02770">
    <property type="entry name" value="Acyl-CoA_dh_M"/>
    <property type="match status" value="1"/>
</dbReference>
<dbReference type="InterPro" id="IPR037069">
    <property type="entry name" value="AcylCoA_DH/ox_N_sf"/>
</dbReference>
<gene>
    <name evidence="9" type="ORF">FN976_10705</name>
</gene>
<dbReference type="Gene3D" id="1.20.140.10">
    <property type="entry name" value="Butyryl-CoA Dehydrogenase, subunit A, domain 3"/>
    <property type="match status" value="1"/>
</dbReference>
<dbReference type="InterPro" id="IPR013786">
    <property type="entry name" value="AcylCoA_DH/ox_N"/>
</dbReference>
<proteinExistence type="inferred from homology"/>
<evidence type="ECO:0000259" key="7">
    <source>
        <dbReference type="Pfam" id="PF02770"/>
    </source>
</evidence>
<dbReference type="Pfam" id="PF02771">
    <property type="entry name" value="Acyl-CoA_dh_N"/>
    <property type="match status" value="1"/>
</dbReference>
<dbReference type="PANTHER" id="PTHR43884:SF12">
    <property type="entry name" value="ISOVALERYL-COA DEHYDROGENASE, MITOCHONDRIAL-RELATED"/>
    <property type="match status" value="1"/>
</dbReference>
<keyword evidence="3" id="KW-0285">Flavoprotein</keyword>
<dbReference type="InterPro" id="IPR036250">
    <property type="entry name" value="AcylCo_DH-like_C"/>
</dbReference>
<evidence type="ECO:0000256" key="2">
    <source>
        <dbReference type="ARBA" id="ARBA00009347"/>
    </source>
</evidence>
<dbReference type="Gene3D" id="1.10.540.10">
    <property type="entry name" value="Acyl-CoA dehydrogenase/oxidase, N-terminal domain"/>
    <property type="match status" value="1"/>
</dbReference>
<keyword evidence="4" id="KW-0274">FAD</keyword>
<evidence type="ECO:0008006" key="11">
    <source>
        <dbReference type="Google" id="ProtNLM"/>
    </source>
</evidence>
<dbReference type="SUPFAM" id="SSF47203">
    <property type="entry name" value="Acyl-CoA dehydrogenase C-terminal domain-like"/>
    <property type="match status" value="1"/>
</dbReference>
<feature type="domain" description="Acyl-CoA oxidase/dehydrogenase middle" evidence="7">
    <location>
        <begin position="126"/>
        <end position="219"/>
    </location>
</feature>
<dbReference type="Proteomes" id="UP000318199">
    <property type="component" value="Unassembled WGS sequence"/>
</dbReference>
<comment type="similarity">
    <text evidence="2">Belongs to the acyl-CoA dehydrogenase family.</text>
</comment>
<evidence type="ECO:0000256" key="4">
    <source>
        <dbReference type="ARBA" id="ARBA00022827"/>
    </source>
</evidence>
<evidence type="ECO:0000256" key="3">
    <source>
        <dbReference type="ARBA" id="ARBA00022630"/>
    </source>
</evidence>
<reference evidence="9 10" key="1">
    <citation type="submission" date="2019-07" db="EMBL/GenBank/DDBJ databases">
        <title>Caenimonas sedimenti sp. nov., isolated from activated sludge.</title>
        <authorList>
            <person name="Xu J."/>
        </authorList>
    </citation>
    <scope>NUCLEOTIDE SEQUENCE [LARGE SCALE GENOMIC DNA]</scope>
    <source>
        <strain evidence="9 10">HX-9-20</strain>
    </source>
</reference>
<comment type="caution">
    <text evidence="9">The sequence shown here is derived from an EMBL/GenBank/DDBJ whole genome shotgun (WGS) entry which is preliminary data.</text>
</comment>
<dbReference type="InterPro" id="IPR009075">
    <property type="entry name" value="AcylCo_DH/oxidase_C"/>
</dbReference>
<accession>A0A562ZSX0</accession>
<evidence type="ECO:0000313" key="10">
    <source>
        <dbReference type="Proteomes" id="UP000318199"/>
    </source>
</evidence>
<keyword evidence="10" id="KW-1185">Reference proteome</keyword>
<dbReference type="InterPro" id="IPR046373">
    <property type="entry name" value="Acyl-CoA_Oxase/DH_mid-dom_sf"/>
</dbReference>
<dbReference type="InterPro" id="IPR009100">
    <property type="entry name" value="AcylCoA_DH/oxidase_NM_dom_sf"/>
</dbReference>
<dbReference type="Gene3D" id="2.40.110.10">
    <property type="entry name" value="Butyryl-CoA Dehydrogenase, subunit A, domain 2"/>
    <property type="match status" value="1"/>
</dbReference>
<sequence>MSQTERRVPPNNVDREAFRDMCRKFAEREIKPRWQQADREARFPREFFVAAAKAGLIGLHAPEAMGGADLGVTEEAISIEEQAKANPNLAIMALIQGVAGSLLAEHGHAVHHDLVRANIAGECLLALAVTEPEAGSDVQNLKTTATRQGDEWVLDGIKSFITLGGDCDTMLVLARTDPTQGRHGMHFFAVDRNTPGVETSQIKTYANRPLPTYRVMFNNARVPESRRLTAGFGAIMAGFNRERVMVAARWLGHMQTALAWALDYAKVRQQFGKPIGANQSIAFMLAQGHVDVEASRLYTYHAAQRWDSGAAIKDIILDVSSAKLFVTQAVYRVTQNALHIGGGWGITEELPVMRMALDALVAPVTVGSYEIQLRVIAKQLGLPCD</sequence>
<dbReference type="PANTHER" id="PTHR43884">
    <property type="entry name" value="ACYL-COA DEHYDROGENASE"/>
    <property type="match status" value="1"/>
</dbReference>
<dbReference type="Pfam" id="PF00441">
    <property type="entry name" value="Acyl-CoA_dh_1"/>
    <property type="match status" value="1"/>
</dbReference>
<feature type="domain" description="Acyl-CoA dehydrogenase/oxidase C-terminal" evidence="6">
    <location>
        <begin position="230"/>
        <end position="380"/>
    </location>
</feature>
<keyword evidence="5" id="KW-0560">Oxidoreductase</keyword>
<dbReference type="GO" id="GO:0003995">
    <property type="term" value="F:acyl-CoA dehydrogenase activity"/>
    <property type="evidence" value="ECO:0007669"/>
    <property type="project" value="TreeGrafter"/>
</dbReference>
<organism evidence="9 10">
    <name type="scientific">Caenimonas sedimenti</name>
    <dbReference type="NCBI Taxonomy" id="2596921"/>
    <lineage>
        <taxon>Bacteria</taxon>
        <taxon>Pseudomonadati</taxon>
        <taxon>Pseudomonadota</taxon>
        <taxon>Betaproteobacteria</taxon>
        <taxon>Burkholderiales</taxon>
        <taxon>Comamonadaceae</taxon>
        <taxon>Caenimonas</taxon>
    </lineage>
</organism>
<evidence type="ECO:0000313" key="9">
    <source>
        <dbReference type="EMBL" id="TWO71385.1"/>
    </source>
</evidence>
<name>A0A562ZSX0_9BURK</name>
<evidence type="ECO:0000256" key="1">
    <source>
        <dbReference type="ARBA" id="ARBA00001974"/>
    </source>
</evidence>
<dbReference type="FunFam" id="2.40.110.10:FF:000002">
    <property type="entry name" value="Acyl-CoA dehydrogenase fadE12"/>
    <property type="match status" value="1"/>
</dbReference>
<dbReference type="RefSeq" id="WP_145892996.1">
    <property type="nucleotide sequence ID" value="NZ_VOBQ01000008.1"/>
</dbReference>
<feature type="domain" description="Acyl-CoA dehydrogenase/oxidase N-terminal" evidence="8">
    <location>
        <begin position="14"/>
        <end position="108"/>
    </location>
</feature>
<dbReference type="SUPFAM" id="SSF56645">
    <property type="entry name" value="Acyl-CoA dehydrogenase NM domain-like"/>
    <property type="match status" value="1"/>
</dbReference>
<evidence type="ECO:0000256" key="5">
    <source>
        <dbReference type="ARBA" id="ARBA00023002"/>
    </source>
</evidence>
<protein>
    <recommendedName>
        <fullName evidence="11">Acyl-CoA dehydrogenase</fullName>
    </recommendedName>
</protein>
<evidence type="ECO:0000259" key="8">
    <source>
        <dbReference type="Pfam" id="PF02771"/>
    </source>
</evidence>
<evidence type="ECO:0000259" key="6">
    <source>
        <dbReference type="Pfam" id="PF00441"/>
    </source>
</evidence>